<evidence type="ECO:0008006" key="4">
    <source>
        <dbReference type="Google" id="ProtNLM"/>
    </source>
</evidence>
<dbReference type="EMBL" id="CAJMWW010000557">
    <property type="protein sequence ID" value="CAE6473777.1"/>
    <property type="molecule type" value="Genomic_DNA"/>
</dbReference>
<feature type="chain" id="PRO_5034053376" description="Transmembrane protein" evidence="1">
    <location>
        <begin position="24"/>
        <end position="200"/>
    </location>
</feature>
<keyword evidence="1" id="KW-0732">Signal</keyword>
<gene>
    <name evidence="2" type="ORF">RDB_LOCUS184761</name>
</gene>
<accession>A0A8H3GXW5</accession>
<feature type="signal peptide" evidence="1">
    <location>
        <begin position="1"/>
        <end position="23"/>
    </location>
</feature>
<reference evidence="2" key="1">
    <citation type="submission" date="2021-01" db="EMBL/GenBank/DDBJ databases">
        <authorList>
            <person name="Kaushik A."/>
        </authorList>
    </citation>
    <scope>NUCLEOTIDE SEQUENCE</scope>
    <source>
        <strain evidence="2">AG3-T5</strain>
    </source>
</reference>
<proteinExistence type="predicted"/>
<dbReference type="Proteomes" id="UP000663841">
    <property type="component" value="Unassembled WGS sequence"/>
</dbReference>
<dbReference type="AlphaFoldDB" id="A0A8H3GXW5"/>
<sequence length="200" mass="20478">MIGFTRLTTFLLFVLSLGFLTCAAPTSGNTQSLAVRGGGVDALVTVLVDVHTKLEAHLAVCANAEVLADVETQLVAKVAADLDVCTQAVVAIGAIADIDAKVKLDIAARVAVIVKLVAQILIKISAKLSVSVMARICAQIDVCLKALLVALNICIQGVVGLALKAIVDLTVVVFLKVKLVLCADVLGLLKIGGGGLGVSL</sequence>
<evidence type="ECO:0000313" key="2">
    <source>
        <dbReference type="EMBL" id="CAE6473777.1"/>
    </source>
</evidence>
<name>A0A8H3GXW5_9AGAM</name>
<evidence type="ECO:0000313" key="3">
    <source>
        <dbReference type="Proteomes" id="UP000663841"/>
    </source>
</evidence>
<protein>
    <recommendedName>
        <fullName evidence="4">Transmembrane protein</fullName>
    </recommendedName>
</protein>
<organism evidence="2 3">
    <name type="scientific">Rhizoctonia solani</name>
    <dbReference type="NCBI Taxonomy" id="456999"/>
    <lineage>
        <taxon>Eukaryota</taxon>
        <taxon>Fungi</taxon>
        <taxon>Dikarya</taxon>
        <taxon>Basidiomycota</taxon>
        <taxon>Agaricomycotina</taxon>
        <taxon>Agaricomycetes</taxon>
        <taxon>Cantharellales</taxon>
        <taxon>Ceratobasidiaceae</taxon>
        <taxon>Rhizoctonia</taxon>
    </lineage>
</organism>
<comment type="caution">
    <text evidence="2">The sequence shown here is derived from an EMBL/GenBank/DDBJ whole genome shotgun (WGS) entry which is preliminary data.</text>
</comment>
<evidence type="ECO:0000256" key="1">
    <source>
        <dbReference type="SAM" id="SignalP"/>
    </source>
</evidence>